<proteinExistence type="predicted"/>
<evidence type="ECO:0008006" key="4">
    <source>
        <dbReference type="Google" id="ProtNLM"/>
    </source>
</evidence>
<organism evidence="2 3">
    <name type="scientific">Streptomyces goshikiensis</name>
    <dbReference type="NCBI Taxonomy" id="1942"/>
    <lineage>
        <taxon>Bacteria</taxon>
        <taxon>Bacillati</taxon>
        <taxon>Actinomycetota</taxon>
        <taxon>Actinomycetes</taxon>
        <taxon>Kitasatosporales</taxon>
        <taxon>Streptomycetaceae</taxon>
        <taxon>Streptomyces</taxon>
    </lineage>
</organism>
<feature type="compositionally biased region" description="Low complexity" evidence="1">
    <location>
        <begin position="287"/>
        <end position="310"/>
    </location>
</feature>
<gene>
    <name evidence="2" type="ORF">OHU17_13320</name>
</gene>
<feature type="compositionally biased region" description="Gly residues" evidence="1">
    <location>
        <begin position="250"/>
        <end position="272"/>
    </location>
</feature>
<dbReference type="RefSeq" id="WP_413253122.1">
    <property type="nucleotide sequence ID" value="NZ_CP108057.1"/>
</dbReference>
<feature type="compositionally biased region" description="Low complexity" evidence="1">
    <location>
        <begin position="405"/>
        <end position="420"/>
    </location>
</feature>
<keyword evidence="3" id="KW-1185">Reference proteome</keyword>
<feature type="compositionally biased region" description="Gly residues" evidence="1">
    <location>
        <begin position="316"/>
        <end position="326"/>
    </location>
</feature>
<name>A0ABZ1RK83_9ACTN</name>
<evidence type="ECO:0000313" key="2">
    <source>
        <dbReference type="EMBL" id="WUO46741.1"/>
    </source>
</evidence>
<sequence length="736" mass="72507">MSRETDSSSSGPQGRGGAAYPSGTPPYGTGQYPSTDAAATTPEENPVTSKPSTPDTDGPKTETTLTTRIRINIPGSRPIPPVVVRKPVAAADAEAGAEAAPAPPREPKPNGRPRPTRVEAEPEPGDGPVRAALPPSSSAPAGGRPPAPAQGQAPAPAPAEPAEPASNWFAPRKAAPAPPAALPTRQPGASAGYPNPAGQRPGSPGNPGGPGSPGAPAAGGRPAGYPSAPAPAGQGPGAPGPDARTAGPGAPAGPGFDGRPDGGYGRQPGGNGFPPAGAGPRPGAPGAGYAQAPTAPTAPGGPRPGAGYPAAPTPGGPGVGGPGGPGTQDFPAYDGGPTTEAFPAYTEPAGPTGGPALGTAPVGADEPVWPGPDLNAPAPGAVPGGPGPLPVPPRGPEPVAPPRDAAQPAKGAKAAAQPAKPAKKGRSKVALLGGAVLGLIGVAYGAGLLLNHSDVPKGTTVLGVDISGSRDEAVAKLQRAFGNRAEAPLQLSVGGKQVELKPDKAGLTLDAQTTVRNAAGSDYNPVTVIGSLLGNERKAEPVLPKDDEKLQVALQELASTSGTATEGTIKFEPGKAVAVPGKAGTSIDVDASAELVFKAFQAMVASGKAPVAELPVATKEPVVGQEELDRAMKDFAAPAMSQNAVVTAGGKSIPFGPKVSLPKILSMQVVDGHLVEKYDLEALKQLYGNTFDGVMIMRGTGEKTAVTPQDVAGALGKALRGRTVAERTVTIDTNPN</sequence>
<evidence type="ECO:0000256" key="1">
    <source>
        <dbReference type="SAM" id="MobiDB-lite"/>
    </source>
</evidence>
<dbReference type="EMBL" id="CP108057">
    <property type="protein sequence ID" value="WUO46741.1"/>
    <property type="molecule type" value="Genomic_DNA"/>
</dbReference>
<reference evidence="2" key="1">
    <citation type="submission" date="2022-10" db="EMBL/GenBank/DDBJ databases">
        <title>The complete genomes of actinobacterial strains from the NBC collection.</title>
        <authorList>
            <person name="Joergensen T.S."/>
            <person name="Alvarez Arevalo M."/>
            <person name="Sterndorff E.B."/>
            <person name="Faurdal D."/>
            <person name="Vuksanovic O."/>
            <person name="Mourched A.-S."/>
            <person name="Charusanti P."/>
            <person name="Shaw S."/>
            <person name="Blin K."/>
            <person name="Weber T."/>
        </authorList>
    </citation>
    <scope>NUCLEOTIDE SEQUENCE</scope>
    <source>
        <strain evidence="2">NBC_00283</strain>
    </source>
</reference>
<feature type="compositionally biased region" description="Pro residues" evidence="1">
    <location>
        <begin position="385"/>
        <end position="401"/>
    </location>
</feature>
<accession>A0ABZ1RK83</accession>
<dbReference type="Proteomes" id="UP001432075">
    <property type="component" value="Chromosome"/>
</dbReference>
<feature type="compositionally biased region" description="Polar residues" evidence="1">
    <location>
        <begin position="31"/>
        <end position="69"/>
    </location>
</feature>
<feature type="compositionally biased region" description="Low complexity" evidence="1">
    <location>
        <begin position="240"/>
        <end position="249"/>
    </location>
</feature>
<feature type="compositionally biased region" description="Low complexity" evidence="1">
    <location>
        <begin position="162"/>
        <end position="175"/>
    </location>
</feature>
<feature type="compositionally biased region" description="Low complexity" evidence="1">
    <location>
        <begin position="82"/>
        <end position="100"/>
    </location>
</feature>
<feature type="compositionally biased region" description="Low complexity" evidence="1">
    <location>
        <begin position="128"/>
        <end position="142"/>
    </location>
</feature>
<feature type="compositionally biased region" description="Low complexity" evidence="1">
    <location>
        <begin position="214"/>
        <end position="233"/>
    </location>
</feature>
<evidence type="ECO:0000313" key="3">
    <source>
        <dbReference type="Proteomes" id="UP001432075"/>
    </source>
</evidence>
<feature type="region of interest" description="Disordered" evidence="1">
    <location>
        <begin position="1"/>
        <end position="422"/>
    </location>
</feature>
<protein>
    <recommendedName>
        <fullName evidence="4">Peptidoglycan binding domain-containing protein</fullName>
    </recommendedName>
</protein>